<dbReference type="PANTHER" id="PTHR43738">
    <property type="entry name" value="ABC TRANSPORTER, MEMBRANE PROTEIN"/>
    <property type="match status" value="1"/>
</dbReference>
<feature type="transmembrane region" description="Helical" evidence="6">
    <location>
        <begin position="314"/>
        <end position="339"/>
    </location>
</feature>
<dbReference type="STRING" id="926562.Oweho_3527"/>
<dbReference type="RefSeq" id="WP_014203822.1">
    <property type="nucleotide sequence ID" value="NC_016599.1"/>
</dbReference>
<dbReference type="PANTHER" id="PTHR43738:SF2">
    <property type="entry name" value="ABC TRANSPORTER PERMEASE"/>
    <property type="match status" value="1"/>
</dbReference>
<dbReference type="PATRIC" id="fig|926562.3.peg.3548"/>
<name>G8R768_OWEHD</name>
<dbReference type="OrthoDB" id="9784014at2"/>
<accession>G8R768</accession>
<dbReference type="AlphaFoldDB" id="G8R768"/>
<evidence type="ECO:0000313" key="9">
    <source>
        <dbReference type="EMBL" id="AEV34475.1"/>
    </source>
</evidence>
<dbReference type="Proteomes" id="UP000005631">
    <property type="component" value="Chromosome"/>
</dbReference>
<keyword evidence="5 6" id="KW-0472">Membrane</keyword>
<keyword evidence="9" id="KW-0449">Lipoprotein</keyword>
<evidence type="ECO:0000256" key="5">
    <source>
        <dbReference type="ARBA" id="ARBA00023136"/>
    </source>
</evidence>
<dbReference type="eggNOG" id="COG0577">
    <property type="taxonomic scope" value="Bacteria"/>
</dbReference>
<feature type="transmembrane region" description="Helical" evidence="6">
    <location>
        <begin position="360"/>
        <end position="385"/>
    </location>
</feature>
<comment type="subcellular location">
    <subcellularLocation>
        <location evidence="1">Cell membrane</location>
        <topology evidence="1">Multi-pass membrane protein</topology>
    </subcellularLocation>
</comment>
<dbReference type="InterPro" id="IPR025857">
    <property type="entry name" value="MacB_PCD"/>
</dbReference>
<keyword evidence="4 6" id="KW-1133">Transmembrane helix</keyword>
<dbReference type="EMBL" id="CP003156">
    <property type="protein sequence ID" value="AEV34475.1"/>
    <property type="molecule type" value="Genomic_DNA"/>
</dbReference>
<evidence type="ECO:0000256" key="6">
    <source>
        <dbReference type="SAM" id="Phobius"/>
    </source>
</evidence>
<feature type="transmembrane region" description="Helical" evidence="6">
    <location>
        <begin position="273"/>
        <end position="294"/>
    </location>
</feature>
<keyword evidence="3 6" id="KW-0812">Transmembrane</keyword>
<protein>
    <submittedName>
        <fullName evidence="9">ABC-type transport system, involved in lipoprotein release, permease component</fullName>
    </submittedName>
</protein>
<dbReference type="GO" id="GO:0005886">
    <property type="term" value="C:plasma membrane"/>
    <property type="evidence" value="ECO:0007669"/>
    <property type="project" value="UniProtKB-SubCell"/>
</dbReference>
<dbReference type="InterPro" id="IPR051125">
    <property type="entry name" value="ABC-4/HrtB_transporter"/>
</dbReference>
<evidence type="ECO:0000256" key="1">
    <source>
        <dbReference type="ARBA" id="ARBA00004651"/>
    </source>
</evidence>
<feature type="domain" description="MacB-like periplasmic core" evidence="8">
    <location>
        <begin position="18"/>
        <end position="186"/>
    </location>
</feature>
<gene>
    <name evidence="9" type="ordered locus">Oweho_3527</name>
</gene>
<evidence type="ECO:0000259" key="7">
    <source>
        <dbReference type="Pfam" id="PF02687"/>
    </source>
</evidence>
<evidence type="ECO:0000256" key="4">
    <source>
        <dbReference type="ARBA" id="ARBA00022989"/>
    </source>
</evidence>
<dbReference type="InterPro" id="IPR003838">
    <property type="entry name" value="ABC3_permease_C"/>
</dbReference>
<evidence type="ECO:0000256" key="2">
    <source>
        <dbReference type="ARBA" id="ARBA00022475"/>
    </source>
</evidence>
<keyword evidence="10" id="KW-1185">Reference proteome</keyword>
<dbReference type="KEGG" id="oho:Oweho_3527"/>
<evidence type="ECO:0000313" key="10">
    <source>
        <dbReference type="Proteomes" id="UP000005631"/>
    </source>
</evidence>
<sequence length="399" mass="43820">MRIGKISLNNIKHKPLSSILSIILLAFGVGIIIMLMGTSEQLEKQFTKNIRGIDMVVGAKGSPLQLILSSVYQIDAPTGNISLDEFNKLSNNPMVETSIPLAYGDNYQGYRIVGTSLDYPKHYDAELKNGDWWKKSGEVVVGSRAAELLELSIGDKFSGSHGLSNSIDEHDHFAYTVVGIMAPTGTVVDKLLLTEISSVWAVHDDHSHEGEDHVHEEKPKEITAGLISFKSPMGNLTIPRMVNQRTNMQAALPAIEVNRLFSLMGSGVKTLRVLAILIIVLSAFSVFVSLWQSLKERRYELALMRSIGGSGRQLLWIVLAEGLLISFLGYILGVILGKLSLMAISQLTEQTYQYEMSMQWITLVELILLPATLLIGTIAALIPAIQAYKTNISKVLSDA</sequence>
<feature type="domain" description="ABC3 transporter permease C-terminal" evidence="7">
    <location>
        <begin position="273"/>
        <end position="392"/>
    </location>
</feature>
<keyword evidence="2" id="KW-1003">Cell membrane</keyword>
<organism evidence="9 10">
    <name type="scientific">Owenweeksia hongkongensis (strain DSM 17368 / CIP 108786 / JCM 12287 / NRRL B-23963 / UST20020801)</name>
    <dbReference type="NCBI Taxonomy" id="926562"/>
    <lineage>
        <taxon>Bacteria</taxon>
        <taxon>Pseudomonadati</taxon>
        <taxon>Bacteroidota</taxon>
        <taxon>Flavobacteriia</taxon>
        <taxon>Flavobacteriales</taxon>
        <taxon>Owenweeksiaceae</taxon>
        <taxon>Owenweeksia</taxon>
    </lineage>
</organism>
<evidence type="ECO:0000256" key="3">
    <source>
        <dbReference type="ARBA" id="ARBA00022692"/>
    </source>
</evidence>
<dbReference type="Pfam" id="PF12704">
    <property type="entry name" value="MacB_PCD"/>
    <property type="match status" value="1"/>
</dbReference>
<proteinExistence type="predicted"/>
<dbReference type="HOGENOM" id="CLU_035316_0_0_10"/>
<reference evidence="9 10" key="1">
    <citation type="journal article" date="2012" name="Stand. Genomic Sci.">
        <title>Genome sequence of the orange-pigmented seawater bacterium Owenweeksia hongkongensis type strain (UST20020801(T)).</title>
        <authorList>
            <person name="Riedel T."/>
            <person name="Held B."/>
            <person name="Nolan M."/>
            <person name="Lucas S."/>
            <person name="Lapidus A."/>
            <person name="Tice H."/>
            <person name="Del Rio T.G."/>
            <person name="Cheng J.F."/>
            <person name="Han C."/>
            <person name="Tapia R."/>
            <person name="Goodwin L.A."/>
            <person name="Pitluck S."/>
            <person name="Liolios K."/>
            <person name="Mavromatis K."/>
            <person name="Pagani I."/>
            <person name="Ivanova N."/>
            <person name="Mikhailova N."/>
            <person name="Pati A."/>
            <person name="Chen A."/>
            <person name="Palaniappan K."/>
            <person name="Rohde M."/>
            <person name="Tindall B.J."/>
            <person name="Detter J.C."/>
            <person name="Goker M."/>
            <person name="Woyke T."/>
            <person name="Bristow J."/>
            <person name="Eisen J.A."/>
            <person name="Markowitz V."/>
            <person name="Hugenholtz P."/>
            <person name="Klenk H.P."/>
            <person name="Kyrpides N.C."/>
        </authorList>
    </citation>
    <scope>NUCLEOTIDE SEQUENCE</scope>
    <source>
        <strain evidence="10">DSM 17368 / JCM 12287 / NRRL B-23963</strain>
    </source>
</reference>
<feature type="transmembrane region" description="Helical" evidence="6">
    <location>
        <begin position="16"/>
        <end position="36"/>
    </location>
</feature>
<evidence type="ECO:0000259" key="8">
    <source>
        <dbReference type="Pfam" id="PF12704"/>
    </source>
</evidence>
<dbReference type="Pfam" id="PF02687">
    <property type="entry name" value="FtsX"/>
    <property type="match status" value="1"/>
</dbReference>